<evidence type="ECO:0000256" key="1">
    <source>
        <dbReference type="ARBA" id="ARBA00004906"/>
    </source>
</evidence>
<protein>
    <recommendedName>
        <fullName evidence="8">RING-type domain-containing protein</fullName>
    </recommendedName>
</protein>
<dbReference type="AlphaFoldDB" id="E3S4V9"/>
<dbReference type="HOGENOM" id="CLU_1070147_0_0_1"/>
<dbReference type="InterPro" id="IPR024766">
    <property type="entry name" value="Znf_RING_H2"/>
</dbReference>
<comment type="pathway">
    <text evidence="1">Protein modification; protein ubiquitination.</text>
</comment>
<dbReference type="GO" id="GO:0061630">
    <property type="term" value="F:ubiquitin protein ligase activity"/>
    <property type="evidence" value="ECO:0007669"/>
    <property type="project" value="TreeGrafter"/>
</dbReference>
<reference evidence="9 10" key="1">
    <citation type="journal article" date="2010" name="Genome Biol.">
        <title>A first genome assembly of the barley fungal pathogen Pyrenophora teres f. teres.</title>
        <authorList>
            <person name="Ellwood S.R."/>
            <person name="Liu Z."/>
            <person name="Syme R.A."/>
            <person name="Lai Z."/>
            <person name="Hane J.K."/>
            <person name="Keiper F."/>
            <person name="Moffat C.S."/>
            <person name="Oliver R.P."/>
            <person name="Friesen T.L."/>
        </authorList>
    </citation>
    <scope>NUCLEOTIDE SEQUENCE [LARGE SCALE GENOMIC DNA]</scope>
    <source>
        <strain evidence="9 10">0-1</strain>
    </source>
</reference>
<dbReference type="OrthoDB" id="3689343at2759"/>
<dbReference type="PANTHER" id="PTHR45969:SF69">
    <property type="entry name" value="FINGER DOMAIN PROTEIN, PUTATIVE (AFU_ORTHOLOGUE AFUA_3G12190)-RELATED"/>
    <property type="match status" value="1"/>
</dbReference>
<keyword evidence="4" id="KW-0833">Ubl conjugation pathway</keyword>
<name>E3S4V9_PYRTT</name>
<keyword evidence="3 6" id="KW-0863">Zinc-finger</keyword>
<evidence type="ECO:0000256" key="3">
    <source>
        <dbReference type="ARBA" id="ARBA00022771"/>
    </source>
</evidence>
<dbReference type="InterPro" id="IPR013083">
    <property type="entry name" value="Znf_RING/FYVE/PHD"/>
</dbReference>
<organism evidence="10">
    <name type="scientific">Pyrenophora teres f. teres (strain 0-1)</name>
    <name type="common">Barley net blotch fungus</name>
    <name type="synonym">Drechslera teres f. teres</name>
    <dbReference type="NCBI Taxonomy" id="861557"/>
    <lineage>
        <taxon>Eukaryota</taxon>
        <taxon>Fungi</taxon>
        <taxon>Dikarya</taxon>
        <taxon>Ascomycota</taxon>
        <taxon>Pezizomycotina</taxon>
        <taxon>Dothideomycetes</taxon>
        <taxon>Pleosporomycetidae</taxon>
        <taxon>Pleosporales</taxon>
        <taxon>Pleosporineae</taxon>
        <taxon>Pleosporaceae</taxon>
        <taxon>Pyrenophora</taxon>
    </lineage>
</organism>
<feature type="region of interest" description="Disordered" evidence="7">
    <location>
        <begin position="212"/>
        <end position="260"/>
    </location>
</feature>
<keyword evidence="10" id="KW-1185">Reference proteome</keyword>
<dbReference type="Pfam" id="PF12678">
    <property type="entry name" value="zf-rbx1"/>
    <property type="match status" value="1"/>
</dbReference>
<dbReference type="KEGG" id="pte:PTT_17647"/>
<evidence type="ECO:0000256" key="6">
    <source>
        <dbReference type="PROSITE-ProRule" id="PRU00175"/>
    </source>
</evidence>
<dbReference type="GO" id="GO:0051603">
    <property type="term" value="P:proteolysis involved in protein catabolic process"/>
    <property type="evidence" value="ECO:0007669"/>
    <property type="project" value="UniProtKB-ARBA"/>
</dbReference>
<feature type="compositionally biased region" description="Acidic residues" evidence="7">
    <location>
        <begin position="235"/>
        <end position="260"/>
    </location>
</feature>
<dbReference type="SMART" id="SM00184">
    <property type="entry name" value="RING"/>
    <property type="match status" value="1"/>
</dbReference>
<evidence type="ECO:0000256" key="2">
    <source>
        <dbReference type="ARBA" id="ARBA00022723"/>
    </source>
</evidence>
<gene>
    <name evidence="9" type="ORF">PTT_17647</name>
</gene>
<dbReference type="STRING" id="861557.E3S4V9"/>
<feature type="domain" description="RING-type" evidence="8">
    <location>
        <begin position="42"/>
        <end position="89"/>
    </location>
</feature>
<proteinExistence type="predicted"/>
<dbReference type="Gene3D" id="3.30.40.10">
    <property type="entry name" value="Zinc/RING finger domain, C3HC4 (zinc finger)"/>
    <property type="match status" value="1"/>
</dbReference>
<evidence type="ECO:0000256" key="5">
    <source>
        <dbReference type="ARBA" id="ARBA00022833"/>
    </source>
</evidence>
<evidence type="ECO:0000256" key="7">
    <source>
        <dbReference type="SAM" id="MobiDB-lite"/>
    </source>
</evidence>
<dbReference type="GO" id="GO:0016567">
    <property type="term" value="P:protein ubiquitination"/>
    <property type="evidence" value="ECO:0007669"/>
    <property type="project" value="TreeGrafter"/>
</dbReference>
<evidence type="ECO:0000313" key="10">
    <source>
        <dbReference type="Proteomes" id="UP000001067"/>
    </source>
</evidence>
<dbReference type="PROSITE" id="PS50089">
    <property type="entry name" value="ZF_RING_2"/>
    <property type="match status" value="1"/>
</dbReference>
<dbReference type="SUPFAM" id="SSF57850">
    <property type="entry name" value="RING/U-box"/>
    <property type="match status" value="1"/>
</dbReference>
<keyword evidence="2" id="KW-0479">Metal-binding</keyword>
<evidence type="ECO:0000313" key="9">
    <source>
        <dbReference type="EMBL" id="EFQ86995.1"/>
    </source>
</evidence>
<dbReference type="SMART" id="SM01197">
    <property type="entry name" value="FANCL_C"/>
    <property type="match status" value="1"/>
</dbReference>
<dbReference type="GO" id="GO:0008270">
    <property type="term" value="F:zinc ion binding"/>
    <property type="evidence" value="ECO:0007669"/>
    <property type="project" value="UniProtKB-KW"/>
</dbReference>
<dbReference type="CDD" id="cd16448">
    <property type="entry name" value="RING-H2"/>
    <property type="match status" value="1"/>
</dbReference>
<evidence type="ECO:0000256" key="4">
    <source>
        <dbReference type="ARBA" id="ARBA00022786"/>
    </source>
</evidence>
<dbReference type="PANTHER" id="PTHR45969">
    <property type="entry name" value="RING ZINC FINGER PROTEIN-RELATED"/>
    <property type="match status" value="1"/>
</dbReference>
<sequence length="260" mass="29177">MDTTNQPTAPAAPTPLAGRVAQAEFFMTGITLITAQPEDSECSICYDHLGISVVQLTGACNHIFHSTCILTWLQGSTGGRLHNTCPYCRRELYDNHHRDIGQHVRVEPPRAPGQTAALLPSRPRTVANTSQSRLTQQQRREIEEQDLVEIDAFIDNMHAIHHLEHQQQRDENLYLPNVPDFEVGNVIGVETVAMLALPYDQQPHMQVEEAEERPEEQVLSEEGSLSVVWDHENVDMEDDDDPLMDDDDSSSDYDPDASDV</sequence>
<keyword evidence="5" id="KW-0862">Zinc</keyword>
<dbReference type="Proteomes" id="UP000001067">
    <property type="component" value="Unassembled WGS sequence"/>
</dbReference>
<evidence type="ECO:0000259" key="8">
    <source>
        <dbReference type="PROSITE" id="PS50089"/>
    </source>
</evidence>
<accession>E3S4V9</accession>
<dbReference type="EMBL" id="GL537210">
    <property type="protein sequence ID" value="EFQ86995.1"/>
    <property type="molecule type" value="Genomic_DNA"/>
</dbReference>
<dbReference type="InterPro" id="IPR001841">
    <property type="entry name" value="Znf_RING"/>
</dbReference>